<dbReference type="SUPFAM" id="SSF51735">
    <property type="entry name" value="NAD(P)-binding Rossmann-fold domains"/>
    <property type="match status" value="1"/>
</dbReference>
<keyword evidence="5" id="KW-1185">Reference proteome</keyword>
<dbReference type="PANTHER" id="PTHR43963">
    <property type="entry name" value="CARBONYL REDUCTASE 1-RELATED"/>
    <property type="match status" value="1"/>
</dbReference>
<dbReference type="AlphaFoldDB" id="A0A9N9GYF0"/>
<comment type="similarity">
    <text evidence="1">Belongs to the short-chain dehydrogenases/reductases (SDR) family.</text>
</comment>
<evidence type="ECO:0000256" key="2">
    <source>
        <dbReference type="ARBA" id="ARBA00022857"/>
    </source>
</evidence>
<dbReference type="OrthoDB" id="9876299at2759"/>
<sequence length="110" mass="12182">MSKESINEAAELWIVSTEDAVDNGTWEQEGWSTQEYGVSKTGVTTLSHILARRFKAEVKNILVNTCCPGWVKTDMAGPRAPLTPDQGVKTLIFLALDEETVSNGELWKLK</sequence>
<dbReference type="EMBL" id="CAJVPL010003607">
    <property type="protein sequence ID" value="CAG8635646.1"/>
    <property type="molecule type" value="Genomic_DNA"/>
</dbReference>
<comment type="caution">
    <text evidence="4">The sequence shown here is derived from an EMBL/GenBank/DDBJ whole genome shotgun (WGS) entry which is preliminary data.</text>
</comment>
<evidence type="ECO:0000256" key="1">
    <source>
        <dbReference type="ARBA" id="ARBA00006484"/>
    </source>
</evidence>
<accession>A0A9N9GYF0</accession>
<dbReference type="Gene3D" id="3.40.50.720">
    <property type="entry name" value="NAD(P)-binding Rossmann-like Domain"/>
    <property type="match status" value="1"/>
</dbReference>
<evidence type="ECO:0000313" key="4">
    <source>
        <dbReference type="EMBL" id="CAG8635646.1"/>
    </source>
</evidence>
<name>A0A9N9GYF0_9GLOM</name>
<dbReference type="PANTHER" id="PTHR43963:SF6">
    <property type="entry name" value="CHAIN DEHYDROGENASE FAMILY PROTEIN, PUTATIVE (AFU_ORTHOLOGUE AFUA_3G15350)-RELATED"/>
    <property type="match status" value="1"/>
</dbReference>
<organism evidence="4 5">
    <name type="scientific">Ambispora gerdemannii</name>
    <dbReference type="NCBI Taxonomy" id="144530"/>
    <lineage>
        <taxon>Eukaryota</taxon>
        <taxon>Fungi</taxon>
        <taxon>Fungi incertae sedis</taxon>
        <taxon>Mucoromycota</taxon>
        <taxon>Glomeromycotina</taxon>
        <taxon>Glomeromycetes</taxon>
        <taxon>Archaeosporales</taxon>
        <taxon>Ambisporaceae</taxon>
        <taxon>Ambispora</taxon>
    </lineage>
</organism>
<keyword evidence="2" id="KW-0521">NADP</keyword>
<gene>
    <name evidence="4" type="ORF">AGERDE_LOCUS10734</name>
</gene>
<proteinExistence type="inferred from homology"/>
<protein>
    <submittedName>
        <fullName evidence="4">3722_t:CDS:1</fullName>
    </submittedName>
</protein>
<dbReference type="Proteomes" id="UP000789831">
    <property type="component" value="Unassembled WGS sequence"/>
</dbReference>
<reference evidence="4" key="1">
    <citation type="submission" date="2021-06" db="EMBL/GenBank/DDBJ databases">
        <authorList>
            <person name="Kallberg Y."/>
            <person name="Tangrot J."/>
            <person name="Rosling A."/>
        </authorList>
    </citation>
    <scope>NUCLEOTIDE SEQUENCE</scope>
    <source>
        <strain evidence="4">MT106</strain>
    </source>
</reference>
<evidence type="ECO:0000313" key="5">
    <source>
        <dbReference type="Proteomes" id="UP000789831"/>
    </source>
</evidence>
<evidence type="ECO:0000256" key="3">
    <source>
        <dbReference type="ARBA" id="ARBA00023002"/>
    </source>
</evidence>
<dbReference type="GO" id="GO:0016491">
    <property type="term" value="F:oxidoreductase activity"/>
    <property type="evidence" value="ECO:0007669"/>
    <property type="project" value="UniProtKB-KW"/>
</dbReference>
<dbReference type="PRINTS" id="PR00081">
    <property type="entry name" value="GDHRDH"/>
</dbReference>
<dbReference type="InterPro" id="IPR036291">
    <property type="entry name" value="NAD(P)-bd_dom_sf"/>
</dbReference>
<dbReference type="InterPro" id="IPR002347">
    <property type="entry name" value="SDR_fam"/>
</dbReference>
<dbReference type="Pfam" id="PF13561">
    <property type="entry name" value="adh_short_C2"/>
    <property type="match status" value="1"/>
</dbReference>
<keyword evidence="3" id="KW-0560">Oxidoreductase</keyword>